<name>N1PIK4_DOTSN</name>
<evidence type="ECO:0000313" key="1">
    <source>
        <dbReference type="EMBL" id="EME41380.1"/>
    </source>
</evidence>
<dbReference type="HOGENOM" id="CLU_1503406_0_0_1"/>
<dbReference type="EMBL" id="KB446542">
    <property type="protein sequence ID" value="EME41380.1"/>
    <property type="molecule type" value="Genomic_DNA"/>
</dbReference>
<dbReference type="AlphaFoldDB" id="N1PIK4"/>
<sequence>MAGNNAGNDKACARVWGGATEVLENILLRLASPNVVRIKRFHRKWKNIIYSPPKLRQHIFLDNMSVTEPEYEDFARNFKLDFEKTETWHLGEWRDMFLTSPPAKKVQIQWYDAPRTISEKRGVTVGQLVDLLSIECASMRIRLRAVIDDVEGAKVHVRSRDCVLDGNASAKKPDGGYLV</sequence>
<reference evidence="1 2" key="2">
    <citation type="journal article" date="2012" name="PLoS Pathog.">
        <title>Diverse lifestyles and strategies of plant pathogenesis encoded in the genomes of eighteen Dothideomycetes fungi.</title>
        <authorList>
            <person name="Ohm R.A."/>
            <person name="Feau N."/>
            <person name="Henrissat B."/>
            <person name="Schoch C.L."/>
            <person name="Horwitz B.A."/>
            <person name="Barry K.W."/>
            <person name="Condon B.J."/>
            <person name="Copeland A.C."/>
            <person name="Dhillon B."/>
            <person name="Glaser F."/>
            <person name="Hesse C.N."/>
            <person name="Kosti I."/>
            <person name="LaButti K."/>
            <person name="Lindquist E.A."/>
            <person name="Lucas S."/>
            <person name="Salamov A.A."/>
            <person name="Bradshaw R.E."/>
            <person name="Ciuffetti L."/>
            <person name="Hamelin R.C."/>
            <person name="Kema G.H.J."/>
            <person name="Lawrence C."/>
            <person name="Scott J.A."/>
            <person name="Spatafora J.W."/>
            <person name="Turgeon B.G."/>
            <person name="de Wit P.J.G.M."/>
            <person name="Zhong S."/>
            <person name="Goodwin S.B."/>
            <person name="Grigoriev I.V."/>
        </authorList>
    </citation>
    <scope>NUCLEOTIDE SEQUENCE [LARGE SCALE GENOMIC DNA]</scope>
    <source>
        <strain evidence="2">NZE10 / CBS 128990</strain>
    </source>
</reference>
<evidence type="ECO:0000313" key="2">
    <source>
        <dbReference type="Proteomes" id="UP000016933"/>
    </source>
</evidence>
<proteinExistence type="predicted"/>
<reference evidence="2" key="1">
    <citation type="journal article" date="2012" name="PLoS Genet.">
        <title>The genomes of the fungal plant pathogens Cladosporium fulvum and Dothistroma septosporum reveal adaptation to different hosts and lifestyles but also signatures of common ancestry.</title>
        <authorList>
            <person name="de Wit P.J.G.M."/>
            <person name="van der Burgt A."/>
            <person name="Oekmen B."/>
            <person name="Stergiopoulos I."/>
            <person name="Abd-Elsalam K.A."/>
            <person name="Aerts A.L."/>
            <person name="Bahkali A.H."/>
            <person name="Beenen H.G."/>
            <person name="Chettri P."/>
            <person name="Cox M.P."/>
            <person name="Datema E."/>
            <person name="de Vries R.P."/>
            <person name="Dhillon B."/>
            <person name="Ganley A.R."/>
            <person name="Griffiths S.A."/>
            <person name="Guo Y."/>
            <person name="Hamelin R.C."/>
            <person name="Henrissat B."/>
            <person name="Kabir M.S."/>
            <person name="Jashni M.K."/>
            <person name="Kema G."/>
            <person name="Klaubauf S."/>
            <person name="Lapidus A."/>
            <person name="Levasseur A."/>
            <person name="Lindquist E."/>
            <person name="Mehrabi R."/>
            <person name="Ohm R.A."/>
            <person name="Owen T.J."/>
            <person name="Salamov A."/>
            <person name="Schwelm A."/>
            <person name="Schijlen E."/>
            <person name="Sun H."/>
            <person name="van den Burg H.A."/>
            <person name="van Ham R.C.H.J."/>
            <person name="Zhang S."/>
            <person name="Goodwin S.B."/>
            <person name="Grigoriev I.V."/>
            <person name="Collemare J."/>
            <person name="Bradshaw R.E."/>
        </authorList>
    </citation>
    <scope>NUCLEOTIDE SEQUENCE [LARGE SCALE GENOMIC DNA]</scope>
    <source>
        <strain evidence="2">NZE10 / CBS 128990</strain>
    </source>
</reference>
<dbReference type="Proteomes" id="UP000016933">
    <property type="component" value="Unassembled WGS sequence"/>
</dbReference>
<accession>N1PIK4</accession>
<protein>
    <recommendedName>
        <fullName evidence="3">F-box domain-containing protein</fullName>
    </recommendedName>
</protein>
<dbReference type="OMA" id="CASMRIR"/>
<evidence type="ECO:0008006" key="3">
    <source>
        <dbReference type="Google" id="ProtNLM"/>
    </source>
</evidence>
<keyword evidence="2" id="KW-1185">Reference proteome</keyword>
<gene>
    <name evidence="1" type="ORF">DOTSEDRAFT_36789</name>
</gene>
<organism evidence="1 2">
    <name type="scientific">Dothistroma septosporum (strain NZE10 / CBS 128990)</name>
    <name type="common">Red band needle blight fungus</name>
    <name type="synonym">Mycosphaerella pini</name>
    <dbReference type="NCBI Taxonomy" id="675120"/>
    <lineage>
        <taxon>Eukaryota</taxon>
        <taxon>Fungi</taxon>
        <taxon>Dikarya</taxon>
        <taxon>Ascomycota</taxon>
        <taxon>Pezizomycotina</taxon>
        <taxon>Dothideomycetes</taxon>
        <taxon>Dothideomycetidae</taxon>
        <taxon>Mycosphaerellales</taxon>
        <taxon>Mycosphaerellaceae</taxon>
        <taxon>Dothistroma</taxon>
    </lineage>
</organism>